<organism evidence="2 3">
    <name type="scientific">Psilocybe cf. subviscida</name>
    <dbReference type="NCBI Taxonomy" id="2480587"/>
    <lineage>
        <taxon>Eukaryota</taxon>
        <taxon>Fungi</taxon>
        <taxon>Dikarya</taxon>
        <taxon>Basidiomycota</taxon>
        <taxon>Agaricomycotina</taxon>
        <taxon>Agaricomycetes</taxon>
        <taxon>Agaricomycetidae</taxon>
        <taxon>Agaricales</taxon>
        <taxon>Agaricineae</taxon>
        <taxon>Strophariaceae</taxon>
        <taxon>Psilocybe</taxon>
    </lineage>
</organism>
<feature type="region of interest" description="Disordered" evidence="1">
    <location>
        <begin position="257"/>
        <end position="299"/>
    </location>
</feature>
<protein>
    <recommendedName>
        <fullName evidence="4">F-box domain-containing protein</fullName>
    </recommendedName>
</protein>
<evidence type="ECO:0000256" key="1">
    <source>
        <dbReference type="SAM" id="MobiDB-lite"/>
    </source>
</evidence>
<proteinExistence type="predicted"/>
<gene>
    <name evidence="2" type="ORF">D9619_012324</name>
</gene>
<dbReference type="EMBL" id="JAACJJ010000059">
    <property type="protein sequence ID" value="KAF5309545.1"/>
    <property type="molecule type" value="Genomic_DNA"/>
</dbReference>
<evidence type="ECO:0008006" key="4">
    <source>
        <dbReference type="Google" id="ProtNLM"/>
    </source>
</evidence>
<accession>A0A8H5AR34</accession>
<keyword evidence="3" id="KW-1185">Reference proteome</keyword>
<dbReference type="Proteomes" id="UP000567179">
    <property type="component" value="Unassembled WGS sequence"/>
</dbReference>
<dbReference type="AlphaFoldDB" id="A0A8H5AR34"/>
<reference evidence="2 3" key="1">
    <citation type="journal article" date="2020" name="ISME J.">
        <title>Uncovering the hidden diversity of litter-decomposition mechanisms in mushroom-forming fungi.</title>
        <authorList>
            <person name="Floudas D."/>
            <person name="Bentzer J."/>
            <person name="Ahren D."/>
            <person name="Johansson T."/>
            <person name="Persson P."/>
            <person name="Tunlid A."/>
        </authorList>
    </citation>
    <scope>NUCLEOTIDE SEQUENCE [LARGE SCALE GENOMIC DNA]</scope>
    <source>
        <strain evidence="2 3">CBS 101986</strain>
    </source>
</reference>
<dbReference type="OrthoDB" id="2269034at2759"/>
<sequence>MCTSQVFTVFRLRPSSASLPLISQIIPTFAMSNPPPTAALSDPICVLQCLDNLSCQRSCNSCEKKRDLEAQLVDARKLVLSLENERIALRSSIAEKNDPITTNFPPEITSHIFYIYVYLHAKNRDYLNMLHGFQEISAGASLGLGAVCRKWRTIAWLTPQLWTTLSVNLLLKGHAHGPDLVEQWFERTQGLGVNFRLHTGRHRRHWHIKGHSEGNAESTMKALNQFLSQIRCLDMDALPFSIASKLRDLGPEATSQLQRLGLGSGPGGDDQDVESSYKAHPSLFSQRSNDEHKSPLVVP</sequence>
<comment type="caution">
    <text evidence="2">The sequence shown here is derived from an EMBL/GenBank/DDBJ whole genome shotgun (WGS) entry which is preliminary data.</text>
</comment>
<evidence type="ECO:0000313" key="2">
    <source>
        <dbReference type="EMBL" id="KAF5309545.1"/>
    </source>
</evidence>
<name>A0A8H5AR34_9AGAR</name>
<feature type="compositionally biased region" description="Basic and acidic residues" evidence="1">
    <location>
        <begin position="288"/>
        <end position="299"/>
    </location>
</feature>
<evidence type="ECO:0000313" key="3">
    <source>
        <dbReference type="Proteomes" id="UP000567179"/>
    </source>
</evidence>